<evidence type="ECO:0000256" key="1">
    <source>
        <dbReference type="ARBA" id="ARBA00013267"/>
    </source>
</evidence>
<keyword evidence="2" id="KW-0436">Ligase</keyword>
<dbReference type="GO" id="GO:0032267">
    <property type="term" value="F:tRNA(Ile)-lysidine synthase activity"/>
    <property type="evidence" value="ECO:0007669"/>
    <property type="project" value="UniProtKB-EC"/>
</dbReference>
<protein>
    <recommendedName>
        <fullName evidence="1">tRNA(Ile)-lysidine synthetase</fullName>
        <ecNumber evidence="1">6.3.4.19</ecNumber>
    </recommendedName>
</protein>
<evidence type="ECO:0000256" key="6">
    <source>
        <dbReference type="ARBA" id="ARBA00048539"/>
    </source>
</evidence>
<dbReference type="GO" id="GO:0005524">
    <property type="term" value="F:ATP binding"/>
    <property type="evidence" value="ECO:0007669"/>
    <property type="project" value="UniProtKB-KW"/>
</dbReference>
<dbReference type="NCBIfam" id="TIGR02432">
    <property type="entry name" value="lysidine_TilS_N"/>
    <property type="match status" value="1"/>
</dbReference>
<reference evidence="8" key="1">
    <citation type="submission" date="2018-05" db="EMBL/GenBank/DDBJ databases">
        <authorList>
            <person name="Lanie J.A."/>
            <person name="Ng W.-L."/>
            <person name="Kazmierczak K.M."/>
            <person name="Andrzejewski T.M."/>
            <person name="Davidsen T.M."/>
            <person name="Wayne K.J."/>
            <person name="Tettelin H."/>
            <person name="Glass J.I."/>
            <person name="Rusch D."/>
            <person name="Podicherti R."/>
            <person name="Tsui H.-C.T."/>
            <person name="Winkler M.E."/>
        </authorList>
    </citation>
    <scope>NUCLEOTIDE SEQUENCE</scope>
</reference>
<evidence type="ECO:0000313" key="8">
    <source>
        <dbReference type="EMBL" id="SVC71650.1"/>
    </source>
</evidence>
<keyword evidence="3" id="KW-0819">tRNA processing</keyword>
<sequence>MHPLAEKVGDIIRAQNLFPETGGILVAVSGGIDSMALLHLLATPPLDLRERLVVAHFDHQLRGAESDADVAFVGQAAEQLGLPFESDRGDTRQLATEIGEGIEASARQLRHDFFAGLAKRLGAVVALAHHADDQVETFFLRLLRGAGNRGLAGMQPSAPSPVDTGVTLVRPLLSVRRDQIVGFVMREGIEFREDATNTDTRFLRNRIRHELLPQLAVKFGTSTSRQILKAMQLAGDSADCIDNLAANWPGEPPFENLPVAVQRQVVQRQLFTLGVEPTFDLVEVLRLEAGRIIEVAPGKRLQRNVDGQVEAAASAAESEFSLAKREVSLASQAGE</sequence>
<evidence type="ECO:0000256" key="2">
    <source>
        <dbReference type="ARBA" id="ARBA00022598"/>
    </source>
</evidence>
<dbReference type="HAMAP" id="MF_01161">
    <property type="entry name" value="tRNA_Ile_lys_synt"/>
    <property type="match status" value="1"/>
</dbReference>
<dbReference type="InterPro" id="IPR011063">
    <property type="entry name" value="TilS/TtcA_N"/>
</dbReference>
<dbReference type="EC" id="6.3.4.19" evidence="1"/>
<dbReference type="CDD" id="cd01992">
    <property type="entry name" value="TilS_N"/>
    <property type="match status" value="1"/>
</dbReference>
<keyword evidence="4" id="KW-0547">Nucleotide-binding</keyword>
<dbReference type="SUPFAM" id="SSF52402">
    <property type="entry name" value="Adenine nucleotide alpha hydrolases-like"/>
    <property type="match status" value="1"/>
</dbReference>
<dbReference type="InterPro" id="IPR012094">
    <property type="entry name" value="tRNA_Ile_lys_synt"/>
</dbReference>
<organism evidence="8">
    <name type="scientific">marine metagenome</name>
    <dbReference type="NCBI Taxonomy" id="408172"/>
    <lineage>
        <taxon>unclassified sequences</taxon>
        <taxon>metagenomes</taxon>
        <taxon>ecological metagenomes</taxon>
    </lineage>
</organism>
<dbReference type="AlphaFoldDB" id="A0A382PFR8"/>
<keyword evidence="5" id="KW-0067">ATP-binding</keyword>
<dbReference type="InterPro" id="IPR012795">
    <property type="entry name" value="tRNA_Ile_lys_synt_N"/>
</dbReference>
<dbReference type="Pfam" id="PF01171">
    <property type="entry name" value="ATP_bind_3"/>
    <property type="match status" value="1"/>
</dbReference>
<accession>A0A382PFR8</accession>
<feature type="non-terminal residue" evidence="8">
    <location>
        <position position="335"/>
    </location>
</feature>
<gene>
    <name evidence="8" type="ORF">METZ01_LOCUS324504</name>
</gene>
<dbReference type="PANTHER" id="PTHR43033">
    <property type="entry name" value="TRNA(ILE)-LYSIDINE SYNTHASE-RELATED"/>
    <property type="match status" value="1"/>
</dbReference>
<evidence type="ECO:0000256" key="5">
    <source>
        <dbReference type="ARBA" id="ARBA00022840"/>
    </source>
</evidence>
<dbReference type="InterPro" id="IPR014729">
    <property type="entry name" value="Rossmann-like_a/b/a_fold"/>
</dbReference>
<evidence type="ECO:0000256" key="4">
    <source>
        <dbReference type="ARBA" id="ARBA00022741"/>
    </source>
</evidence>
<dbReference type="EMBL" id="UINC01106763">
    <property type="protein sequence ID" value="SVC71650.1"/>
    <property type="molecule type" value="Genomic_DNA"/>
</dbReference>
<name>A0A382PFR8_9ZZZZ</name>
<dbReference type="Gene3D" id="3.40.50.620">
    <property type="entry name" value="HUPs"/>
    <property type="match status" value="1"/>
</dbReference>
<proteinExistence type="inferred from homology"/>
<evidence type="ECO:0000256" key="3">
    <source>
        <dbReference type="ARBA" id="ARBA00022694"/>
    </source>
</evidence>
<dbReference type="GO" id="GO:0008033">
    <property type="term" value="P:tRNA processing"/>
    <property type="evidence" value="ECO:0007669"/>
    <property type="project" value="UniProtKB-KW"/>
</dbReference>
<evidence type="ECO:0000259" key="7">
    <source>
        <dbReference type="Pfam" id="PF01171"/>
    </source>
</evidence>
<dbReference type="PANTHER" id="PTHR43033:SF1">
    <property type="entry name" value="TRNA(ILE)-LYSIDINE SYNTHASE-RELATED"/>
    <property type="match status" value="1"/>
</dbReference>
<comment type="catalytic activity">
    <reaction evidence="6">
        <text>cytidine(34) in tRNA(Ile2) + L-lysine + ATP = lysidine(34) in tRNA(Ile2) + AMP + diphosphate + H(+)</text>
        <dbReference type="Rhea" id="RHEA:43744"/>
        <dbReference type="Rhea" id="RHEA-COMP:10625"/>
        <dbReference type="Rhea" id="RHEA-COMP:10670"/>
        <dbReference type="ChEBI" id="CHEBI:15378"/>
        <dbReference type="ChEBI" id="CHEBI:30616"/>
        <dbReference type="ChEBI" id="CHEBI:32551"/>
        <dbReference type="ChEBI" id="CHEBI:33019"/>
        <dbReference type="ChEBI" id="CHEBI:82748"/>
        <dbReference type="ChEBI" id="CHEBI:83665"/>
        <dbReference type="ChEBI" id="CHEBI:456215"/>
        <dbReference type="EC" id="6.3.4.19"/>
    </reaction>
</comment>
<feature type="domain" description="tRNA(Ile)-lysidine/2-thiocytidine synthase N-terminal" evidence="7">
    <location>
        <begin position="24"/>
        <end position="210"/>
    </location>
</feature>